<accession>A0A319EHD2</accession>
<gene>
    <name evidence="2" type="ORF">BO78DRAFT_367384</name>
</gene>
<evidence type="ECO:0000313" key="3">
    <source>
        <dbReference type="Proteomes" id="UP000248423"/>
    </source>
</evidence>
<sequence length="638" mass="73034">MDSETAQLERQLEEARKLREEAERQADEAKRRADEAEQRIQPNSLFGLLEGCHTLSQAIQVKSNARLTTYGDYTNPTNRLLPHHVRLWEDFPRLQEEVWEKINSDPSFPFERHFASNHYLTYPLRFGPWTYSSAPLQEFQQDIVDHFVSRIISALRKNEALSSKLHLQGRGRRRIHGLEFCVHVVDSERQRPIFAVEFKSPQRLTLADLISGLHEMDIARDVFGKEIESFEFRATYLVAALITQIFSYMVDSGVQYGEIITGGASIFLHIPEDPTTVLYFLSVPNQDVGMDERYNLHRTAVGQKLAFTLNAIAAAPPTHEWHDTALEKLSTWEGKYTNVLRSAISESIWKAPPTSEYKPLSWGPIKRSPYNTQSRTICQPNRTTPDRTSKEGSENRNDSGPPKEQPGCAREERGSCHETPSTRAVTREYCTPKCIRGLLEQGPLDPACPNVEAHGCGTHSLSASEFTCRLHDQLIHDRHEGFEQLHIRGRIGFMLKASLLSHGYTVILKAVTARREANIKKEAQVYNRLRSLQGYQIPVFVGQFKPRSTYWYHGELMARMMILSWSGLRISTIRDKENTPFFETEREKLLKVLRSHGMVHGDSEWRNVLWNESASCAVMIDFEDVTWLEKKGGAPVKD</sequence>
<organism evidence="2 3">
    <name type="scientific">Aspergillus sclerotiicarbonarius (strain CBS 121057 / IBT 28362)</name>
    <dbReference type="NCBI Taxonomy" id="1448318"/>
    <lineage>
        <taxon>Eukaryota</taxon>
        <taxon>Fungi</taxon>
        <taxon>Dikarya</taxon>
        <taxon>Ascomycota</taxon>
        <taxon>Pezizomycotina</taxon>
        <taxon>Eurotiomycetes</taxon>
        <taxon>Eurotiomycetidae</taxon>
        <taxon>Eurotiales</taxon>
        <taxon>Aspergillaceae</taxon>
        <taxon>Aspergillus</taxon>
        <taxon>Aspergillus subgen. Circumdati</taxon>
    </lineage>
</organism>
<dbReference type="Gene3D" id="1.10.510.10">
    <property type="entry name" value="Transferase(Phosphotransferase) domain 1"/>
    <property type="match status" value="1"/>
</dbReference>
<dbReference type="Proteomes" id="UP000248423">
    <property type="component" value="Unassembled WGS sequence"/>
</dbReference>
<dbReference type="SUPFAM" id="SSF56112">
    <property type="entry name" value="Protein kinase-like (PK-like)"/>
    <property type="match status" value="1"/>
</dbReference>
<feature type="compositionally biased region" description="Basic and acidic residues" evidence="1">
    <location>
        <begin position="384"/>
        <end position="397"/>
    </location>
</feature>
<name>A0A319EHD2_ASPSB</name>
<feature type="compositionally biased region" description="Polar residues" evidence="1">
    <location>
        <begin position="369"/>
        <end position="383"/>
    </location>
</feature>
<evidence type="ECO:0000313" key="2">
    <source>
        <dbReference type="EMBL" id="PYI07075.1"/>
    </source>
</evidence>
<feature type="compositionally biased region" description="Basic and acidic residues" evidence="1">
    <location>
        <begin position="10"/>
        <end position="37"/>
    </location>
</feature>
<dbReference type="STRING" id="1448318.A0A319EHD2"/>
<dbReference type="OrthoDB" id="2156052at2759"/>
<evidence type="ECO:0000256" key="1">
    <source>
        <dbReference type="SAM" id="MobiDB-lite"/>
    </source>
</evidence>
<evidence type="ECO:0008006" key="4">
    <source>
        <dbReference type="Google" id="ProtNLM"/>
    </source>
</evidence>
<feature type="region of interest" description="Disordered" evidence="1">
    <location>
        <begin position="353"/>
        <end position="420"/>
    </location>
</feature>
<dbReference type="EMBL" id="KZ826344">
    <property type="protein sequence ID" value="PYI07075.1"/>
    <property type="molecule type" value="Genomic_DNA"/>
</dbReference>
<keyword evidence="3" id="KW-1185">Reference proteome</keyword>
<dbReference type="VEuPathDB" id="FungiDB:BO78DRAFT_367384"/>
<protein>
    <recommendedName>
        <fullName evidence="4">Aminoglycoside phosphotransferase domain-containing protein</fullName>
    </recommendedName>
</protein>
<dbReference type="AlphaFoldDB" id="A0A319EHD2"/>
<feature type="region of interest" description="Disordered" evidence="1">
    <location>
        <begin position="1"/>
        <end position="37"/>
    </location>
</feature>
<proteinExistence type="predicted"/>
<reference evidence="2 3" key="1">
    <citation type="submission" date="2018-02" db="EMBL/GenBank/DDBJ databases">
        <title>The genomes of Aspergillus section Nigri reveals drivers in fungal speciation.</title>
        <authorList>
            <consortium name="DOE Joint Genome Institute"/>
            <person name="Vesth T.C."/>
            <person name="Nybo J."/>
            <person name="Theobald S."/>
            <person name="Brandl J."/>
            <person name="Frisvad J.C."/>
            <person name="Nielsen K.F."/>
            <person name="Lyhne E.K."/>
            <person name="Kogle M.E."/>
            <person name="Kuo A."/>
            <person name="Riley R."/>
            <person name="Clum A."/>
            <person name="Nolan M."/>
            <person name="Lipzen A."/>
            <person name="Salamov A."/>
            <person name="Henrissat B."/>
            <person name="Wiebenga A."/>
            <person name="De vries R.P."/>
            <person name="Grigoriev I.V."/>
            <person name="Mortensen U.H."/>
            <person name="Andersen M.R."/>
            <person name="Baker S.E."/>
        </authorList>
    </citation>
    <scope>NUCLEOTIDE SEQUENCE [LARGE SCALE GENOMIC DNA]</scope>
    <source>
        <strain evidence="2 3">CBS 121057</strain>
    </source>
</reference>
<dbReference type="InterPro" id="IPR011009">
    <property type="entry name" value="Kinase-like_dom_sf"/>
</dbReference>